<evidence type="ECO:0000256" key="5">
    <source>
        <dbReference type="ARBA" id="ARBA00012780"/>
    </source>
</evidence>
<feature type="compositionally biased region" description="Polar residues" evidence="20">
    <location>
        <begin position="1"/>
        <end position="16"/>
    </location>
</feature>
<dbReference type="GO" id="GO:0005576">
    <property type="term" value="C:extracellular region"/>
    <property type="evidence" value="ECO:0007669"/>
    <property type="project" value="TreeGrafter"/>
</dbReference>
<evidence type="ECO:0000256" key="21">
    <source>
        <dbReference type="SAM" id="Phobius"/>
    </source>
</evidence>
<dbReference type="GO" id="GO:0005886">
    <property type="term" value="C:plasma membrane"/>
    <property type="evidence" value="ECO:0007669"/>
    <property type="project" value="UniProtKB-SubCell"/>
</dbReference>
<dbReference type="GO" id="GO:0000272">
    <property type="term" value="P:polysaccharide catabolic process"/>
    <property type="evidence" value="ECO:0007669"/>
    <property type="project" value="UniProtKB-KW"/>
</dbReference>
<dbReference type="InterPro" id="IPR050732">
    <property type="entry name" value="Beta-glucan_modifiers"/>
</dbReference>
<keyword evidence="9" id="KW-0732">Signal</keyword>
<dbReference type="HOGENOM" id="CLU_011476_2_1_1"/>
<evidence type="ECO:0000256" key="3">
    <source>
        <dbReference type="ARBA" id="ARBA00004401"/>
    </source>
</evidence>
<proteinExistence type="inferred from homology"/>
<comment type="function">
    <text evidence="16">Glucanases play a role in cell expansion during growth, in cell-cell fusion during mating, and in spore release during sporulation. This enzyme may be involved in beta-glucan degradation. Active on laminarin and lichenan.</text>
</comment>
<feature type="transmembrane region" description="Helical" evidence="21">
    <location>
        <begin position="120"/>
        <end position="143"/>
    </location>
</feature>
<dbReference type="EMBL" id="GL945434">
    <property type="protein sequence ID" value="EGO24434.1"/>
    <property type="molecule type" value="Genomic_DNA"/>
</dbReference>
<evidence type="ECO:0000256" key="7">
    <source>
        <dbReference type="ARBA" id="ARBA00022512"/>
    </source>
</evidence>
<organism evidence="23">
    <name type="scientific">Serpula lacrymans var. lacrymans (strain S7.9)</name>
    <name type="common">Dry rot fungus</name>
    <dbReference type="NCBI Taxonomy" id="578457"/>
    <lineage>
        <taxon>Eukaryota</taxon>
        <taxon>Fungi</taxon>
        <taxon>Dikarya</taxon>
        <taxon>Basidiomycota</taxon>
        <taxon>Agaricomycotina</taxon>
        <taxon>Agaricomycetes</taxon>
        <taxon>Agaricomycetidae</taxon>
        <taxon>Boletales</taxon>
        <taxon>Coniophorineae</taxon>
        <taxon>Serpulaceae</taxon>
        <taxon>Serpula</taxon>
    </lineage>
</organism>
<dbReference type="KEGG" id="sla:SERLADRAFT_467730"/>
<dbReference type="RefSeq" id="XP_007318453.1">
    <property type="nucleotide sequence ID" value="XM_007318391.1"/>
</dbReference>
<keyword evidence="6" id="KW-1003">Cell membrane</keyword>
<evidence type="ECO:0000256" key="11">
    <source>
        <dbReference type="ARBA" id="ARBA00023136"/>
    </source>
</evidence>
<dbReference type="GO" id="GO:0071555">
    <property type="term" value="P:cell wall organization"/>
    <property type="evidence" value="ECO:0007669"/>
    <property type="project" value="UniProtKB-KW"/>
</dbReference>
<name>F8NWU8_SERL9</name>
<dbReference type="InterPro" id="IPR000490">
    <property type="entry name" value="Glyco_hydro_17"/>
</dbReference>
<feature type="region of interest" description="Disordered" evidence="20">
    <location>
        <begin position="146"/>
        <end position="166"/>
    </location>
</feature>
<evidence type="ECO:0000256" key="1">
    <source>
        <dbReference type="ARBA" id="ARBA00000382"/>
    </source>
</evidence>
<evidence type="ECO:0000256" key="9">
    <source>
        <dbReference type="ARBA" id="ARBA00022729"/>
    </source>
</evidence>
<dbReference type="EC" id="3.2.1.39" evidence="5"/>
<evidence type="ECO:0000256" key="6">
    <source>
        <dbReference type="ARBA" id="ARBA00022475"/>
    </source>
</evidence>
<comment type="catalytic activity">
    <reaction evidence="1">
        <text>Hydrolysis of (1-&gt;3)-beta-D-glucosidic linkages in (1-&gt;3)-beta-D-glucans.</text>
        <dbReference type="EC" id="3.2.1.39"/>
    </reaction>
</comment>
<keyword evidence="21" id="KW-0812">Transmembrane</keyword>
<dbReference type="GO" id="GO:0009277">
    <property type="term" value="C:fungal-type cell wall"/>
    <property type="evidence" value="ECO:0007669"/>
    <property type="project" value="TreeGrafter"/>
</dbReference>
<evidence type="ECO:0000256" key="20">
    <source>
        <dbReference type="SAM" id="MobiDB-lite"/>
    </source>
</evidence>
<dbReference type="Gene3D" id="3.20.20.80">
    <property type="entry name" value="Glycosidases"/>
    <property type="match status" value="2"/>
</dbReference>
<dbReference type="Pfam" id="PF00332">
    <property type="entry name" value="Glyco_hydro_17"/>
    <property type="match status" value="1"/>
</dbReference>
<dbReference type="GeneID" id="18819276"/>
<keyword evidence="14" id="KW-0961">Cell wall biogenesis/degradation</keyword>
<comment type="subcellular location">
    <subcellularLocation>
        <location evidence="3">Cell membrane</location>
        <topology evidence="3">Single-pass type II membrane protein</topology>
    </subcellularLocation>
    <subcellularLocation>
        <location evidence="2">Secreted</location>
        <location evidence="2">Cell wall</location>
    </subcellularLocation>
</comment>
<feature type="region of interest" description="Disordered" evidence="20">
    <location>
        <begin position="1"/>
        <end position="40"/>
    </location>
</feature>
<evidence type="ECO:0000256" key="4">
    <source>
        <dbReference type="ARBA" id="ARBA00008773"/>
    </source>
</evidence>
<evidence type="ECO:0000256" key="17">
    <source>
        <dbReference type="ARBA" id="ARBA00042373"/>
    </source>
</evidence>
<dbReference type="Proteomes" id="UP000008064">
    <property type="component" value="Unassembled WGS sequence"/>
</dbReference>
<keyword evidence="7" id="KW-0134">Cell wall</keyword>
<evidence type="ECO:0000256" key="12">
    <source>
        <dbReference type="ARBA" id="ARBA00023180"/>
    </source>
</evidence>
<keyword evidence="10 22" id="KW-0378">Hydrolase</keyword>
<dbReference type="PANTHER" id="PTHR16631">
    <property type="entry name" value="GLUCAN 1,3-BETA-GLUCOSIDASE"/>
    <property type="match status" value="1"/>
</dbReference>
<gene>
    <name evidence="22" type="ORF">SERLADRAFT_467730</name>
</gene>
<dbReference type="AlphaFoldDB" id="F8NWU8"/>
<evidence type="ECO:0000256" key="18">
    <source>
        <dbReference type="ARBA" id="ARBA00043078"/>
    </source>
</evidence>
<accession>F8NWU8</accession>
<keyword evidence="15" id="KW-0624">Polysaccharide degradation</keyword>
<reference evidence="23" key="1">
    <citation type="journal article" date="2011" name="Science">
        <title>The plant cell wall-decomposing machinery underlies the functional diversity of forest fungi.</title>
        <authorList>
            <person name="Eastwood D.C."/>
            <person name="Floudas D."/>
            <person name="Binder M."/>
            <person name="Majcherczyk A."/>
            <person name="Schneider P."/>
            <person name="Aerts A."/>
            <person name="Asiegbu F.O."/>
            <person name="Baker S.E."/>
            <person name="Barry K."/>
            <person name="Bendiksby M."/>
            <person name="Blumentritt M."/>
            <person name="Coutinho P.M."/>
            <person name="Cullen D."/>
            <person name="de Vries R.P."/>
            <person name="Gathman A."/>
            <person name="Goodell B."/>
            <person name="Henrissat B."/>
            <person name="Ihrmark K."/>
            <person name="Kauserud H."/>
            <person name="Kohler A."/>
            <person name="LaButti K."/>
            <person name="Lapidus A."/>
            <person name="Lavin J.L."/>
            <person name="Lee Y.-H."/>
            <person name="Lindquist E."/>
            <person name="Lilly W."/>
            <person name="Lucas S."/>
            <person name="Morin E."/>
            <person name="Murat C."/>
            <person name="Oguiza J.A."/>
            <person name="Park J."/>
            <person name="Pisabarro A.G."/>
            <person name="Riley R."/>
            <person name="Rosling A."/>
            <person name="Salamov A."/>
            <person name="Schmidt O."/>
            <person name="Schmutz J."/>
            <person name="Skrede I."/>
            <person name="Stenlid J."/>
            <person name="Wiebenga A."/>
            <person name="Xie X."/>
            <person name="Kuees U."/>
            <person name="Hibbett D.S."/>
            <person name="Hoffmeister D."/>
            <person name="Hoegberg N."/>
            <person name="Martin F."/>
            <person name="Grigoriev I.V."/>
            <person name="Watkinson S.C."/>
        </authorList>
    </citation>
    <scope>NUCLEOTIDE SEQUENCE [LARGE SCALE GENOMIC DNA]</scope>
    <source>
        <strain evidence="23">S7.9</strain>
    </source>
</reference>
<evidence type="ECO:0000256" key="15">
    <source>
        <dbReference type="ARBA" id="ARBA00023326"/>
    </source>
</evidence>
<sequence>MAYSNTGGPYNMQPVSTPYRDIPNAGSNPDLQDYYDESGIPPPHRLSGIHAHSPFDSTNDVSQTAGQTAPVSAPFLQANQANYSAMPTAAARSYENLDAPPNNQWLEKQPQSQGSRRAKWIVAGSLIGLAALIAIGVALGVTLSKKHSSNSSAPSGTNPNTPNNFPKNNALIQSFYGLAYTPLGSQLPDCGNSIDEVIEDIQLMSQLTTRIRLYGADCNQSSLVLSAIQQTQVNMSVYLGNYPSATDNGTAYERQRGEIQVALQNYGANNVAGVTVGNEFVLDYVTGQGQSDPNGPAGDEAAAMLIPWINDTRSMLADLNLGKTIPVGNSDAGSYFNTKVLEAVDYGMSNVHPWFANQSIQDAAGWTADFFNTTNVQPAALLANDPKMYIAETGWPTDTSELNANPNDGPSIASAGNLQIFLNTFVCAGNANSTGYFFFEFSDEPWKATEYGGVEGYWGLFNSNKTLKPINIPNCNTTST</sequence>
<evidence type="ECO:0000256" key="2">
    <source>
        <dbReference type="ARBA" id="ARBA00004191"/>
    </source>
</evidence>
<evidence type="ECO:0000313" key="22">
    <source>
        <dbReference type="EMBL" id="EGO24434.1"/>
    </source>
</evidence>
<dbReference type="OrthoDB" id="68336at2759"/>
<dbReference type="GO" id="GO:0042973">
    <property type="term" value="F:glucan endo-1,3-beta-D-glucosidase activity"/>
    <property type="evidence" value="ECO:0007669"/>
    <property type="project" value="UniProtKB-EC"/>
</dbReference>
<feature type="compositionally biased region" description="Low complexity" evidence="20">
    <location>
        <begin position="149"/>
        <end position="166"/>
    </location>
</feature>
<evidence type="ECO:0000256" key="13">
    <source>
        <dbReference type="ARBA" id="ARBA00023277"/>
    </source>
</evidence>
<dbReference type="PANTHER" id="PTHR16631:SF17">
    <property type="entry name" value="GLUCAN ENDO-1,3-BETA-GLUCOSIDASE BTGC"/>
    <property type="match status" value="1"/>
</dbReference>
<evidence type="ECO:0000256" key="16">
    <source>
        <dbReference type="ARBA" id="ARBA00037649"/>
    </source>
</evidence>
<evidence type="ECO:0000256" key="19">
    <source>
        <dbReference type="RuleBase" id="RU004335"/>
    </source>
</evidence>
<evidence type="ECO:0000256" key="14">
    <source>
        <dbReference type="ARBA" id="ARBA00023316"/>
    </source>
</evidence>
<keyword evidence="12" id="KW-0325">Glycoprotein</keyword>
<keyword evidence="11 21" id="KW-0472">Membrane</keyword>
<dbReference type="SUPFAM" id="SSF51445">
    <property type="entry name" value="(Trans)glycosidases"/>
    <property type="match status" value="1"/>
</dbReference>
<evidence type="ECO:0000256" key="8">
    <source>
        <dbReference type="ARBA" id="ARBA00022525"/>
    </source>
</evidence>
<evidence type="ECO:0000256" key="10">
    <source>
        <dbReference type="ARBA" id="ARBA00022801"/>
    </source>
</evidence>
<dbReference type="GO" id="GO:0009986">
    <property type="term" value="C:cell surface"/>
    <property type="evidence" value="ECO:0007669"/>
    <property type="project" value="TreeGrafter"/>
</dbReference>
<keyword evidence="13" id="KW-0119">Carbohydrate metabolism</keyword>
<evidence type="ECO:0000313" key="23">
    <source>
        <dbReference type="Proteomes" id="UP000008064"/>
    </source>
</evidence>
<dbReference type="InterPro" id="IPR017853">
    <property type="entry name" value="GH"/>
</dbReference>
<protein>
    <recommendedName>
        <fullName evidence="5">glucan endo-1,3-beta-D-glucosidase</fullName>
        <ecNumber evidence="5">3.2.1.39</ecNumber>
    </recommendedName>
    <alternativeName>
        <fullName evidence="18">Endo-1,3-beta-glucanase btgC</fullName>
    </alternativeName>
    <alternativeName>
        <fullName evidence="17">Laminarinase btgC</fullName>
    </alternativeName>
</protein>
<keyword evidence="8" id="KW-0964">Secreted</keyword>
<comment type="similarity">
    <text evidence="4 19">Belongs to the glycosyl hydrolase 17 family.</text>
</comment>
<keyword evidence="21" id="KW-1133">Transmembrane helix</keyword>